<comment type="caution">
    <text evidence="1">The sequence shown here is derived from an EMBL/GenBank/DDBJ whole genome shotgun (WGS) entry which is preliminary data.</text>
</comment>
<accession>L9W9Q5</accession>
<keyword evidence="2" id="KW-1185">Reference proteome</keyword>
<reference evidence="1 2" key="1">
    <citation type="journal article" date="2014" name="PLoS Genet.">
        <title>Phylogenetically driven sequencing of extremely halophilic archaea reveals strategies for static and dynamic osmo-response.</title>
        <authorList>
            <person name="Becker E.A."/>
            <person name="Seitzer P.M."/>
            <person name="Tritt A."/>
            <person name="Larsen D."/>
            <person name="Krusor M."/>
            <person name="Yao A.I."/>
            <person name="Wu D."/>
            <person name="Madern D."/>
            <person name="Eisen J.A."/>
            <person name="Darling A.E."/>
            <person name="Facciotti M.T."/>
        </authorList>
    </citation>
    <scope>NUCLEOTIDE SEQUENCE [LARGE SCALE GENOMIC DNA]</scope>
    <source>
        <strain evidence="1 2">JCM 14089</strain>
    </source>
</reference>
<gene>
    <name evidence="1" type="ORF">C495_07640</name>
</gene>
<dbReference type="InterPro" id="IPR058263">
    <property type="entry name" value="DUF7957"/>
</dbReference>
<dbReference type="Pfam" id="PF25857">
    <property type="entry name" value="DUF7957"/>
    <property type="match status" value="1"/>
</dbReference>
<protein>
    <submittedName>
        <fullName evidence="1">Uncharacterized protein</fullName>
    </submittedName>
</protein>
<evidence type="ECO:0000313" key="1">
    <source>
        <dbReference type="EMBL" id="ELY46097.1"/>
    </source>
</evidence>
<dbReference type="PATRIC" id="fig|1230460.4.peg.1540"/>
<organism evidence="1 2">
    <name type="scientific">Natronorubrum sulfidifaciens JCM 14089</name>
    <dbReference type="NCBI Taxonomy" id="1230460"/>
    <lineage>
        <taxon>Archaea</taxon>
        <taxon>Methanobacteriati</taxon>
        <taxon>Methanobacteriota</taxon>
        <taxon>Stenosarchaea group</taxon>
        <taxon>Halobacteria</taxon>
        <taxon>Halobacteriales</taxon>
        <taxon>Natrialbaceae</taxon>
        <taxon>Natronorubrum</taxon>
    </lineage>
</organism>
<dbReference type="AlphaFoldDB" id="L9W9Q5"/>
<dbReference type="Proteomes" id="UP000011661">
    <property type="component" value="Unassembled WGS sequence"/>
</dbReference>
<sequence>MTDVTVSGSELTIGTNHVELPRTIESAVEIDEIVAVLLEPAADTTVAENVRGFGADGRLLWTIESIPSPSRDSNPYVRIRAENGKLWASDWKGMDYLIDPETGRHLDRTFRK</sequence>
<evidence type="ECO:0000313" key="2">
    <source>
        <dbReference type="Proteomes" id="UP000011661"/>
    </source>
</evidence>
<dbReference type="EMBL" id="AOHX01000031">
    <property type="protein sequence ID" value="ELY46097.1"/>
    <property type="molecule type" value="Genomic_DNA"/>
</dbReference>
<name>L9W9Q5_9EURY</name>
<proteinExistence type="predicted"/>